<protein>
    <recommendedName>
        <fullName evidence="2">Tetratricopeptide repeat protein</fullName>
    </recommendedName>
</protein>
<name>A0A1B1TE63_9ARCH</name>
<dbReference type="EMBL" id="KP211894">
    <property type="protein sequence ID" value="ANV80576.1"/>
    <property type="molecule type" value="Genomic_DNA"/>
</dbReference>
<proteinExistence type="predicted"/>
<accession>A0A1B1TE63</accession>
<reference evidence="1" key="1">
    <citation type="submission" date="2014-11" db="EMBL/GenBank/DDBJ databases">
        <authorList>
            <person name="Zhu J."/>
            <person name="Qi W."/>
            <person name="Song R."/>
        </authorList>
    </citation>
    <scope>NUCLEOTIDE SEQUENCE</scope>
</reference>
<dbReference type="AlphaFoldDB" id="A0A1B1TE63"/>
<organism evidence="1">
    <name type="scientific">uncultured Poseidoniia archaeon</name>
    <dbReference type="NCBI Taxonomy" id="1697135"/>
    <lineage>
        <taxon>Archaea</taxon>
        <taxon>Methanobacteriati</taxon>
        <taxon>Thermoplasmatota</taxon>
        <taxon>Candidatus Poseidoniia</taxon>
        <taxon>environmental samples</taxon>
    </lineage>
</organism>
<reference evidence="1" key="2">
    <citation type="journal article" date="2015" name="ISME J.">
        <title>A new class of marine Euryarchaeota group II from the Mediterranean deep chlorophyll maximum.</title>
        <authorList>
            <person name="Martin-Cuadrado A.B."/>
            <person name="Garcia-Heredia I."/>
            <person name="Molto A.G."/>
            <person name="Lopez-Ubeda R."/>
            <person name="Kimes N."/>
            <person name="Lopez-Garcia P."/>
            <person name="Moreira D."/>
            <person name="Rodriguez-Valera F."/>
        </authorList>
    </citation>
    <scope>NUCLEOTIDE SEQUENCE</scope>
</reference>
<evidence type="ECO:0008006" key="2">
    <source>
        <dbReference type="Google" id="ProtNLM"/>
    </source>
</evidence>
<dbReference type="InterPro" id="IPR011990">
    <property type="entry name" value="TPR-like_helical_dom_sf"/>
</dbReference>
<dbReference type="Gene3D" id="1.25.40.10">
    <property type="entry name" value="Tetratricopeptide repeat domain"/>
    <property type="match status" value="1"/>
</dbReference>
<evidence type="ECO:0000313" key="1">
    <source>
        <dbReference type="EMBL" id="ANV80576.1"/>
    </source>
</evidence>
<sequence>MTEEDVITIAAQHITKGDFMGAMEIFENHVNENPKDPAGYHGWAEAAMFEIQENGNFDEKGNDRINEGKVQSYLRKAAGLEPDNAEYQAAFANALIEFDRVPMAVREFKKLIELGKKIEDVDVSFHLYEAAKQLIDSIDVKVGYDRSEQFARQFIPVAIEFAILGLGFSSVEEAMEYLSEE</sequence>
<dbReference type="SUPFAM" id="SSF48452">
    <property type="entry name" value="TPR-like"/>
    <property type="match status" value="1"/>
</dbReference>